<proteinExistence type="predicted"/>
<evidence type="ECO:0000313" key="2">
    <source>
        <dbReference type="Proteomes" id="UP000007254"/>
    </source>
</evidence>
<dbReference type="EMBL" id="CP002903">
    <property type="protein sequence ID" value="AEJ60774.1"/>
    <property type="molecule type" value="Genomic_DNA"/>
</dbReference>
<dbReference type="Proteomes" id="UP000007254">
    <property type="component" value="Chromosome"/>
</dbReference>
<evidence type="ECO:0000313" key="1">
    <source>
        <dbReference type="EMBL" id="AEJ60774.1"/>
    </source>
</evidence>
<protein>
    <submittedName>
        <fullName evidence="1">Uncharacterized protein</fullName>
    </submittedName>
</protein>
<accession>G0GF75</accession>
<dbReference type="HOGENOM" id="CLU_142894_0_0_12"/>
<gene>
    <name evidence="1" type="ordered locus">Spith_0494</name>
</gene>
<dbReference type="KEGG" id="stq:Spith_0494"/>
<organism evidence="1 2">
    <name type="scientific">Winmispira thermophila (strain ATCC 700085 / DSM 6578 / Z-1203)</name>
    <name type="common">Spirochaeta thermophila</name>
    <dbReference type="NCBI Taxonomy" id="869211"/>
    <lineage>
        <taxon>Bacteria</taxon>
        <taxon>Pseudomonadati</taxon>
        <taxon>Spirochaetota</taxon>
        <taxon>Spirochaetia</taxon>
        <taxon>Winmispirales</taxon>
        <taxon>Winmispiraceae</taxon>
        <taxon>Winmispira</taxon>
    </lineage>
</organism>
<sequence length="155" mass="17992">MGGKGKETVAGEDDVRYAGRGMLREIRHVRQEPGVFRRWFQDEYFDLIVWYRDDGPPTVDRVVGFQLCYDRQGDERAFTWQASGGWSHMRVDGGDVPFSIKQSPVLMPDGEFRTDEVVARFLEASTQLEPRLVRFIVERMESSRGGRRTQAEKRM</sequence>
<dbReference type="AlphaFoldDB" id="G0GF75"/>
<reference evidence="1 2" key="1">
    <citation type="submission" date="2011-06" db="EMBL/GenBank/DDBJ databases">
        <title>The complete genome of Spirochaeta thermophila DSM 6578.</title>
        <authorList>
            <consortium name="US DOE Joint Genome Institute (JGI-PGF)"/>
            <person name="Lucas S."/>
            <person name="Lapidus A."/>
            <person name="Bruce D."/>
            <person name="Goodwin L."/>
            <person name="Pitluck S."/>
            <person name="Peters L."/>
            <person name="Kyrpides N."/>
            <person name="Mavromatis K."/>
            <person name="Ivanova N."/>
            <person name="Mikailova N."/>
            <person name="Pagani I."/>
            <person name="Chertkov O."/>
            <person name="Detter J.C."/>
            <person name="Tapia R."/>
            <person name="Han C."/>
            <person name="Land M."/>
            <person name="Hauser L."/>
            <person name="Markowitz V."/>
            <person name="Cheng J.-F."/>
            <person name="Hugenholtz P."/>
            <person name="Woyke T."/>
            <person name="Wu D."/>
            <person name="Spring S."/>
            <person name="Merkhoffer B."/>
            <person name="Schneider S."/>
            <person name="Klenk H.-P."/>
            <person name="Eisen J.A."/>
        </authorList>
    </citation>
    <scope>NUCLEOTIDE SEQUENCE [LARGE SCALE GENOMIC DNA]</scope>
    <source>
        <strain evidence="2">ATCC 700085 / DSM 6578 / Z-1203</strain>
    </source>
</reference>
<name>G0GF75_WINT7</name>
<dbReference type="STRING" id="869211.Spith_0494"/>
<keyword evidence="2" id="KW-1185">Reference proteome</keyword>